<dbReference type="AlphaFoldDB" id="A0A2V0R9M5"/>
<accession>A0A2V0R9M5</accession>
<organism evidence="1">
    <name type="scientific">viral metagenome</name>
    <dbReference type="NCBI Taxonomy" id="1070528"/>
    <lineage>
        <taxon>unclassified sequences</taxon>
        <taxon>metagenomes</taxon>
        <taxon>organismal metagenomes</taxon>
    </lineage>
</organism>
<protein>
    <submittedName>
        <fullName evidence="1">Uncharacterized protein</fullName>
    </submittedName>
</protein>
<sequence length="196" mass="22448">MELKKQVFADFVVTQFVATKFNAWEGLVESPMPRRLIVLETVYAEHPDSVEVLRGSVEEATKSYLTQPYAMIHEDRGYYRSRTTGAMKREKRWNWQSDVAVATGVIVGYLEHALVHTTINGGMPMIDELFRELASRERGRSVTDYVLEASGGKLSSGWASDLNWAYEGYFLQAETYEDYVHRWKSAAQKLLAHRDS</sequence>
<reference evidence="1" key="1">
    <citation type="submission" date="2017-04" db="EMBL/GenBank/DDBJ databases">
        <title>Unveiling RNA virosphere associated with marine microorganisms.</title>
        <authorList>
            <person name="Urayama S."/>
            <person name="Takaki Y."/>
            <person name="Nishi S."/>
            <person name="Yoshida Y."/>
            <person name="Deguchi S."/>
            <person name="Takai K."/>
            <person name="Nunoura T."/>
        </authorList>
    </citation>
    <scope>NUCLEOTIDE SEQUENCE</scope>
</reference>
<evidence type="ECO:0000313" key="1">
    <source>
        <dbReference type="EMBL" id="GBH21797.1"/>
    </source>
</evidence>
<comment type="caution">
    <text evidence="1">The sequence shown here is derived from an EMBL/GenBank/DDBJ whole genome shotgun (WGS) entry which is preliminary data.</text>
</comment>
<name>A0A2V0R9M5_9ZZZZ</name>
<proteinExistence type="predicted"/>
<dbReference type="EMBL" id="BDQA01000343">
    <property type="protein sequence ID" value="GBH21797.1"/>
    <property type="molecule type" value="Genomic_RNA"/>
</dbReference>